<dbReference type="Pfam" id="PF00589">
    <property type="entry name" value="Phage_integrase"/>
    <property type="match status" value="1"/>
</dbReference>
<gene>
    <name evidence="5" type="ORF">MEUPH1_LOCUS20783</name>
</gene>
<evidence type="ECO:0000313" key="5">
    <source>
        <dbReference type="EMBL" id="CAI6366166.1"/>
    </source>
</evidence>
<dbReference type="SUPFAM" id="SSF56349">
    <property type="entry name" value="DNA breaking-rejoining enzymes"/>
    <property type="match status" value="1"/>
</dbReference>
<evidence type="ECO:0000256" key="2">
    <source>
        <dbReference type="ARBA" id="ARBA00023172"/>
    </source>
</evidence>
<dbReference type="GO" id="GO:0015074">
    <property type="term" value="P:DNA integration"/>
    <property type="evidence" value="ECO:0007669"/>
    <property type="project" value="InterPro"/>
</dbReference>
<dbReference type="Gene3D" id="1.10.443.10">
    <property type="entry name" value="Intergrase catalytic core"/>
    <property type="match status" value="1"/>
</dbReference>
<sequence length="353" mass="40025">MSINTNDDSQHSCSEPLTPPHMVETAKAVSLNLLPEKSKERYILAYEKILKWKKINKTKSWSENVLLTYFSNLSKEIKPSTLWSVYSMLKTTINMKHNINIGTYPKLQAFLKRKSTGFKSKKSKVLTSTDIKKFIDEAPNIQYLVTKVVLIFGITGACRREELSNITINDIQDFGSMLHIKLPYTKTNCSRSFTIEGEFYDIFKKYIDLRPANVQSDRFFLNYKNGKCTKQVIGKNKIGNMPKEIANYLNLPDPQAYTGHSFRRTSATLLADSGGDITTLKRHGGWKSSQIAEGYIEDSINNKKKIFNQITESITNPSSTQTTNDVNYGASTSKASDVDEKKKKQVSAEMFSI</sequence>
<dbReference type="InterPro" id="IPR002104">
    <property type="entry name" value="Integrase_catalytic"/>
</dbReference>
<keyword evidence="2" id="KW-0233">DNA recombination</keyword>
<dbReference type="InterPro" id="IPR011010">
    <property type="entry name" value="DNA_brk_join_enz"/>
</dbReference>
<dbReference type="GO" id="GO:0003677">
    <property type="term" value="F:DNA binding"/>
    <property type="evidence" value="ECO:0007669"/>
    <property type="project" value="UniProtKB-KW"/>
</dbReference>
<dbReference type="PANTHER" id="PTHR30349:SF41">
    <property type="entry name" value="INTEGRASE_RECOMBINASE PROTEIN MJ0367-RELATED"/>
    <property type="match status" value="1"/>
</dbReference>
<evidence type="ECO:0000256" key="1">
    <source>
        <dbReference type="ARBA" id="ARBA00023125"/>
    </source>
</evidence>
<evidence type="ECO:0000256" key="3">
    <source>
        <dbReference type="SAM" id="MobiDB-lite"/>
    </source>
</evidence>
<accession>A0AAV0XDI3</accession>
<dbReference type="PANTHER" id="PTHR30349">
    <property type="entry name" value="PHAGE INTEGRASE-RELATED"/>
    <property type="match status" value="1"/>
</dbReference>
<protein>
    <recommendedName>
        <fullName evidence="4">Tyr recombinase domain-containing protein</fullName>
    </recommendedName>
</protein>
<dbReference type="InterPro" id="IPR050090">
    <property type="entry name" value="Tyrosine_recombinase_XerCD"/>
</dbReference>
<dbReference type="GO" id="GO:0006310">
    <property type="term" value="P:DNA recombination"/>
    <property type="evidence" value="ECO:0007669"/>
    <property type="project" value="UniProtKB-KW"/>
</dbReference>
<name>A0AAV0XDI3_9HEMI</name>
<organism evidence="5 6">
    <name type="scientific">Macrosiphum euphorbiae</name>
    <name type="common">potato aphid</name>
    <dbReference type="NCBI Taxonomy" id="13131"/>
    <lineage>
        <taxon>Eukaryota</taxon>
        <taxon>Metazoa</taxon>
        <taxon>Ecdysozoa</taxon>
        <taxon>Arthropoda</taxon>
        <taxon>Hexapoda</taxon>
        <taxon>Insecta</taxon>
        <taxon>Pterygota</taxon>
        <taxon>Neoptera</taxon>
        <taxon>Paraneoptera</taxon>
        <taxon>Hemiptera</taxon>
        <taxon>Sternorrhyncha</taxon>
        <taxon>Aphidomorpha</taxon>
        <taxon>Aphidoidea</taxon>
        <taxon>Aphididae</taxon>
        <taxon>Macrosiphini</taxon>
        <taxon>Macrosiphum</taxon>
    </lineage>
</organism>
<keyword evidence="1" id="KW-0238">DNA-binding</keyword>
<dbReference type="EMBL" id="CARXXK010000004">
    <property type="protein sequence ID" value="CAI6366166.1"/>
    <property type="molecule type" value="Genomic_DNA"/>
</dbReference>
<keyword evidence="6" id="KW-1185">Reference proteome</keyword>
<dbReference type="PROSITE" id="PS51898">
    <property type="entry name" value="TYR_RECOMBINASE"/>
    <property type="match status" value="1"/>
</dbReference>
<feature type="compositionally biased region" description="Polar residues" evidence="3">
    <location>
        <begin position="315"/>
        <end position="335"/>
    </location>
</feature>
<dbReference type="Proteomes" id="UP001160148">
    <property type="component" value="Unassembled WGS sequence"/>
</dbReference>
<feature type="region of interest" description="Disordered" evidence="3">
    <location>
        <begin position="315"/>
        <end position="353"/>
    </location>
</feature>
<reference evidence="5 6" key="1">
    <citation type="submission" date="2023-01" db="EMBL/GenBank/DDBJ databases">
        <authorList>
            <person name="Whitehead M."/>
        </authorList>
    </citation>
    <scope>NUCLEOTIDE SEQUENCE [LARGE SCALE GENOMIC DNA]</scope>
</reference>
<evidence type="ECO:0000313" key="6">
    <source>
        <dbReference type="Proteomes" id="UP001160148"/>
    </source>
</evidence>
<comment type="caution">
    <text evidence="5">The sequence shown here is derived from an EMBL/GenBank/DDBJ whole genome shotgun (WGS) entry which is preliminary data.</text>
</comment>
<proteinExistence type="predicted"/>
<dbReference type="InterPro" id="IPR013762">
    <property type="entry name" value="Integrase-like_cat_sf"/>
</dbReference>
<dbReference type="CDD" id="cd00397">
    <property type="entry name" value="DNA_BRE_C"/>
    <property type="match status" value="1"/>
</dbReference>
<evidence type="ECO:0000259" key="4">
    <source>
        <dbReference type="PROSITE" id="PS51898"/>
    </source>
</evidence>
<feature type="domain" description="Tyr recombinase" evidence="4">
    <location>
        <begin position="121"/>
        <end position="308"/>
    </location>
</feature>
<dbReference type="AlphaFoldDB" id="A0AAV0XDI3"/>